<dbReference type="InterPro" id="IPR027022">
    <property type="entry name" value="ABC_permease_BceB-typ"/>
</dbReference>
<keyword evidence="3 6" id="KW-0812">Transmembrane</keyword>
<feature type="transmembrane region" description="Helical" evidence="6">
    <location>
        <begin position="58"/>
        <end position="84"/>
    </location>
</feature>
<dbReference type="InterPro" id="IPR003838">
    <property type="entry name" value="ABC3_permease_C"/>
</dbReference>
<name>A0A926DGK6_9FIRM</name>
<sequence length="662" mass="73050">MSLCKLSFQNVRKSIKDYTVYFLTLMLGVCLFYLFNALDSQALVQGMSEIQQDIVQMMVEMMAVISVFISVVLGCLILYANRYLVKRRKKEFGIYMLLGMPKRKISGVLALETSFIGLFSLAVGLALGVFLSQGLSIVVSQLFKIQYSEFQVVFSPQALVKTILYFAVIFLVVMVFNVRTISKCKLIDLIQAERKNEQVKTRRLWVCVILFLLSLGVLGTAYAMIIKNGLQTLDGSFTLSIVLGIVGTILFFMSLSGFLLRVVKSNRKLYLKNLNMFVLRQINSKVNTAFLSISIVCVLLFFAITITSTAIGFNSAMNADVEQSTPYSATFGYTQSERVDGDMRQELIDAGIDMDAIFEATEQYSYRETGVTLGGLMGNLCPQKSEDHIVNGISVERYNALMRLQGKPEISLADGEYAVISLFAYLNDGLDEILQNGRTVEIGGQELRPGKQQILNTALETAMGTNNTVVLILPQTLAESLPVADSFLCGQYRAGDTDAFDDMLAAEPFVSPANGASIGVTLANEIYWTQTGTRVAFLFVLLYIGVVFMIVAAAALALQQLSEASDNVGRYALLSKLGVDRKMINRSIFSQVAIYFLIPMALAIVHSCVGIYVVLQMLNAFGEPNSFLHILTAGGIILAIYLVYFFATYAGCKSTVRQQRTA</sequence>
<accession>A0A926DGK6</accession>
<evidence type="ECO:0000256" key="6">
    <source>
        <dbReference type="PIRNR" id="PIRNR018968"/>
    </source>
</evidence>
<feature type="transmembrane region" description="Helical" evidence="6">
    <location>
        <begin position="203"/>
        <end position="225"/>
    </location>
</feature>
<reference evidence="8" key="1">
    <citation type="submission" date="2020-08" db="EMBL/GenBank/DDBJ databases">
        <title>Genome public.</title>
        <authorList>
            <person name="Liu C."/>
            <person name="Sun Q."/>
        </authorList>
    </citation>
    <scope>NUCLEOTIDE SEQUENCE</scope>
    <source>
        <strain evidence="8">NSJ-63</strain>
    </source>
</reference>
<feature type="transmembrane region" description="Helical" evidence="6">
    <location>
        <begin position="163"/>
        <end position="182"/>
    </location>
</feature>
<organism evidence="8 9">
    <name type="scientific">Guopingia tenuis</name>
    <dbReference type="NCBI Taxonomy" id="2763656"/>
    <lineage>
        <taxon>Bacteria</taxon>
        <taxon>Bacillati</taxon>
        <taxon>Bacillota</taxon>
        <taxon>Clostridia</taxon>
        <taxon>Christensenellales</taxon>
        <taxon>Christensenellaceae</taxon>
        <taxon>Guopingia</taxon>
    </lineage>
</organism>
<keyword evidence="5 6" id="KW-0472">Membrane</keyword>
<dbReference type="RefSeq" id="WP_249279360.1">
    <property type="nucleotide sequence ID" value="NZ_JACRSS010000001.1"/>
</dbReference>
<keyword evidence="6" id="KW-0813">Transport</keyword>
<evidence type="ECO:0000256" key="5">
    <source>
        <dbReference type="ARBA" id="ARBA00023136"/>
    </source>
</evidence>
<feature type="transmembrane region" description="Helical" evidence="6">
    <location>
        <begin position="289"/>
        <end position="313"/>
    </location>
</feature>
<evidence type="ECO:0000256" key="1">
    <source>
        <dbReference type="ARBA" id="ARBA00004651"/>
    </source>
</evidence>
<keyword evidence="4 6" id="KW-1133">Transmembrane helix</keyword>
<protein>
    <submittedName>
        <fullName evidence="8">ABC transporter permease</fullName>
    </submittedName>
</protein>
<dbReference type="Proteomes" id="UP000617951">
    <property type="component" value="Unassembled WGS sequence"/>
</dbReference>
<evidence type="ECO:0000256" key="3">
    <source>
        <dbReference type="ARBA" id="ARBA00022692"/>
    </source>
</evidence>
<dbReference type="PANTHER" id="PTHR46795">
    <property type="entry name" value="ABC TRANSPORTER PERMEASE-RELATED-RELATED"/>
    <property type="match status" value="1"/>
</dbReference>
<dbReference type="GO" id="GO:0055085">
    <property type="term" value="P:transmembrane transport"/>
    <property type="evidence" value="ECO:0007669"/>
    <property type="project" value="UniProtKB-UniRule"/>
</dbReference>
<dbReference type="PIRSF" id="PIRSF018968">
    <property type="entry name" value="ABC_permease_BceB"/>
    <property type="match status" value="1"/>
</dbReference>
<comment type="similarity">
    <text evidence="6">Belongs to the ABC-4 integral membrane protein family.</text>
</comment>
<feature type="transmembrane region" description="Helical" evidence="6">
    <location>
        <begin position="237"/>
        <end position="263"/>
    </location>
</feature>
<feature type="transmembrane region" description="Helical" evidence="6">
    <location>
        <begin position="20"/>
        <end position="38"/>
    </location>
</feature>
<keyword evidence="2 6" id="KW-1003">Cell membrane</keyword>
<evidence type="ECO:0000256" key="2">
    <source>
        <dbReference type="ARBA" id="ARBA00022475"/>
    </source>
</evidence>
<evidence type="ECO:0000313" key="8">
    <source>
        <dbReference type="EMBL" id="MBC8537447.1"/>
    </source>
</evidence>
<dbReference type="EMBL" id="JACRSS010000001">
    <property type="protein sequence ID" value="MBC8537447.1"/>
    <property type="molecule type" value="Genomic_DNA"/>
</dbReference>
<dbReference type="Pfam" id="PF02687">
    <property type="entry name" value="FtsX"/>
    <property type="match status" value="2"/>
</dbReference>
<feature type="transmembrane region" description="Helical" evidence="6">
    <location>
        <begin position="105"/>
        <end position="131"/>
    </location>
</feature>
<feature type="transmembrane region" description="Helical" evidence="6">
    <location>
        <begin position="535"/>
        <end position="558"/>
    </location>
</feature>
<dbReference type="AlphaFoldDB" id="A0A926DGK6"/>
<keyword evidence="9" id="KW-1185">Reference proteome</keyword>
<feature type="transmembrane region" description="Helical" evidence="6">
    <location>
        <begin position="627"/>
        <end position="650"/>
    </location>
</feature>
<evidence type="ECO:0000313" key="9">
    <source>
        <dbReference type="Proteomes" id="UP000617951"/>
    </source>
</evidence>
<feature type="transmembrane region" description="Helical" evidence="6">
    <location>
        <begin position="592"/>
        <end position="615"/>
    </location>
</feature>
<dbReference type="PANTHER" id="PTHR46795:SF3">
    <property type="entry name" value="ABC TRANSPORTER PERMEASE"/>
    <property type="match status" value="1"/>
</dbReference>
<comment type="caution">
    <text evidence="8">The sequence shown here is derived from an EMBL/GenBank/DDBJ whole genome shotgun (WGS) entry which is preliminary data.</text>
</comment>
<dbReference type="InterPro" id="IPR052536">
    <property type="entry name" value="ABC-4_Integral_Memb_Prot"/>
</dbReference>
<gene>
    <name evidence="8" type="ORF">H8693_00680</name>
</gene>
<evidence type="ECO:0000259" key="7">
    <source>
        <dbReference type="Pfam" id="PF02687"/>
    </source>
</evidence>
<dbReference type="GO" id="GO:0005886">
    <property type="term" value="C:plasma membrane"/>
    <property type="evidence" value="ECO:0007669"/>
    <property type="project" value="UniProtKB-SubCell"/>
</dbReference>
<comment type="subcellular location">
    <subcellularLocation>
        <location evidence="1 6">Cell membrane</location>
        <topology evidence="1 6">Multi-pass membrane protein</topology>
    </subcellularLocation>
</comment>
<proteinExistence type="inferred from homology"/>
<evidence type="ECO:0000256" key="4">
    <source>
        <dbReference type="ARBA" id="ARBA00022989"/>
    </source>
</evidence>
<feature type="domain" description="ABC3 transporter permease C-terminal" evidence="7">
    <location>
        <begin position="64"/>
        <end position="183"/>
    </location>
</feature>
<feature type="domain" description="ABC3 transporter permease C-terminal" evidence="7">
    <location>
        <begin position="544"/>
        <end position="650"/>
    </location>
</feature>